<dbReference type="CDD" id="cd02440">
    <property type="entry name" value="AdoMet_MTases"/>
    <property type="match status" value="1"/>
</dbReference>
<dbReference type="EMBL" id="BAAACF010000006">
    <property type="protein sequence ID" value="GAA0729513.1"/>
    <property type="molecule type" value="Genomic_DNA"/>
</dbReference>
<dbReference type="InterPro" id="IPR029063">
    <property type="entry name" value="SAM-dependent_MTases_sf"/>
</dbReference>
<organism evidence="2 3">
    <name type="scientific">Clostridium malenominatum</name>
    <dbReference type="NCBI Taxonomy" id="1539"/>
    <lineage>
        <taxon>Bacteria</taxon>
        <taxon>Bacillati</taxon>
        <taxon>Bacillota</taxon>
        <taxon>Clostridia</taxon>
        <taxon>Eubacteriales</taxon>
        <taxon>Clostridiaceae</taxon>
        <taxon>Clostridium</taxon>
    </lineage>
</organism>
<keyword evidence="3" id="KW-1185">Reference proteome</keyword>
<dbReference type="Pfam" id="PF08242">
    <property type="entry name" value="Methyltransf_12"/>
    <property type="match status" value="1"/>
</dbReference>
<gene>
    <name evidence="2" type="ORF">GCM10008905_29560</name>
</gene>
<comment type="caution">
    <text evidence="2">The sequence shown here is derived from an EMBL/GenBank/DDBJ whole genome shotgun (WGS) entry which is preliminary data.</text>
</comment>
<reference evidence="3" key="1">
    <citation type="journal article" date="2019" name="Int. J. Syst. Evol. Microbiol.">
        <title>The Global Catalogue of Microorganisms (GCM) 10K type strain sequencing project: providing services to taxonomists for standard genome sequencing and annotation.</title>
        <authorList>
            <consortium name="The Broad Institute Genomics Platform"/>
            <consortium name="The Broad Institute Genome Sequencing Center for Infectious Disease"/>
            <person name="Wu L."/>
            <person name="Ma J."/>
        </authorList>
    </citation>
    <scope>NUCLEOTIDE SEQUENCE [LARGE SCALE GENOMIC DNA]</scope>
    <source>
        <strain evidence="3">JCM 1405</strain>
    </source>
</reference>
<feature type="domain" description="Methyltransferase type 12" evidence="1">
    <location>
        <begin position="48"/>
        <end position="137"/>
    </location>
</feature>
<dbReference type="Gene3D" id="3.40.50.150">
    <property type="entry name" value="Vaccinia Virus protein VP39"/>
    <property type="match status" value="1"/>
</dbReference>
<proteinExistence type="predicted"/>
<sequence>MNMEIKDQREFFNRTYESWKINNSDEKVNMAKKAVNLLKVSDGHSFFDVGAGTGILYYALRDKKLSEYVAVDISENMLSELRLAFPEANTMCLDFDKKIILNKKFDYVVIFNSIPHFENMNVVFENAKSVLNKGGKFSIVHGRTREGLKLHHKKIGYSTTREPIPNNETLNKLSKEYEFKNVEILDQDFFYFSCKKDE</sequence>
<dbReference type="InterPro" id="IPR013217">
    <property type="entry name" value="Methyltransf_12"/>
</dbReference>
<dbReference type="SUPFAM" id="SSF53335">
    <property type="entry name" value="S-adenosyl-L-methionine-dependent methyltransferases"/>
    <property type="match status" value="1"/>
</dbReference>
<evidence type="ECO:0000259" key="1">
    <source>
        <dbReference type="Pfam" id="PF08242"/>
    </source>
</evidence>
<evidence type="ECO:0000313" key="3">
    <source>
        <dbReference type="Proteomes" id="UP001500339"/>
    </source>
</evidence>
<dbReference type="RefSeq" id="WP_343770904.1">
    <property type="nucleotide sequence ID" value="NZ_BAAACF010000006.1"/>
</dbReference>
<dbReference type="Proteomes" id="UP001500339">
    <property type="component" value="Unassembled WGS sequence"/>
</dbReference>
<dbReference type="PANTHER" id="PTHR43861">
    <property type="entry name" value="TRANS-ACONITATE 2-METHYLTRANSFERASE-RELATED"/>
    <property type="match status" value="1"/>
</dbReference>
<evidence type="ECO:0000313" key="2">
    <source>
        <dbReference type="EMBL" id="GAA0729513.1"/>
    </source>
</evidence>
<name>A0ABP3UBQ3_9CLOT</name>
<accession>A0ABP3UBQ3</accession>
<protein>
    <recommendedName>
        <fullName evidence="1">Methyltransferase type 12 domain-containing protein</fullName>
    </recommendedName>
</protein>